<protein>
    <submittedName>
        <fullName evidence="1">Uncharacterized protein</fullName>
    </submittedName>
</protein>
<reference evidence="1 2" key="1">
    <citation type="submission" date="2023-03" db="EMBL/GenBank/DDBJ databases">
        <authorList>
            <person name="Shen W."/>
            <person name="Cai J."/>
        </authorList>
    </citation>
    <scope>NUCLEOTIDE SEQUENCE [LARGE SCALE GENOMIC DNA]</scope>
    <source>
        <strain evidence="1 2">Y59</strain>
    </source>
</reference>
<evidence type="ECO:0000313" key="2">
    <source>
        <dbReference type="Proteomes" id="UP001269061"/>
    </source>
</evidence>
<accession>A0ABU3FGE5</accession>
<comment type="caution">
    <text evidence="1">The sequence shown here is derived from an EMBL/GenBank/DDBJ whole genome shotgun (WGS) entry which is preliminary data.</text>
</comment>
<dbReference type="Proteomes" id="UP001269061">
    <property type="component" value="Unassembled WGS sequence"/>
</dbReference>
<name>A0ABU3FGE5_9ENTE</name>
<keyword evidence="2" id="KW-1185">Reference proteome</keyword>
<sequence length="165" mass="19946">MLDIFDEIMIKNYFSLLSNHNRLIAYRKNMKAAFYLQTMSTHIEYGELGMYSKGFRPDREIEKLYDCLDLVDRRLDRNMFRYRYFQKYLEKLSLEEFHYLELKYIEGKEVTIPEYLQADLLDEIAEIETAICYRSNVEPEPEKIAVDLNEEVEDNLERLCDFFAI</sequence>
<dbReference type="RefSeq" id="WP_311815374.1">
    <property type="nucleotide sequence ID" value="NZ_JARQAZ010000002.1"/>
</dbReference>
<evidence type="ECO:0000313" key="1">
    <source>
        <dbReference type="EMBL" id="MDT2769889.1"/>
    </source>
</evidence>
<proteinExistence type="predicted"/>
<dbReference type="EMBL" id="JARQAZ010000002">
    <property type="protein sequence ID" value="MDT2769889.1"/>
    <property type="molecule type" value="Genomic_DNA"/>
</dbReference>
<organism evidence="1 2">
    <name type="scientific">Enterococcus pseudoavium</name>
    <dbReference type="NCBI Taxonomy" id="44007"/>
    <lineage>
        <taxon>Bacteria</taxon>
        <taxon>Bacillati</taxon>
        <taxon>Bacillota</taxon>
        <taxon>Bacilli</taxon>
        <taxon>Lactobacillales</taxon>
        <taxon>Enterococcaceae</taxon>
        <taxon>Enterococcus</taxon>
    </lineage>
</organism>
<gene>
    <name evidence="1" type="ORF">P7H46_03425</name>
</gene>